<keyword evidence="2" id="KW-1185">Reference proteome</keyword>
<dbReference type="Proteomes" id="UP001732700">
    <property type="component" value="Chromosome 6C"/>
</dbReference>
<dbReference type="EnsemblPlants" id="AVESA.00010b.r2.6CG1119420.1">
    <property type="protein sequence ID" value="AVESA.00010b.r2.6CG1119420.1.CDS"/>
    <property type="gene ID" value="AVESA.00010b.r2.6CG1119420"/>
</dbReference>
<proteinExistence type="predicted"/>
<name>A0ACD5ZB81_AVESA</name>
<reference evidence="1" key="1">
    <citation type="submission" date="2021-05" db="EMBL/GenBank/DDBJ databases">
        <authorList>
            <person name="Scholz U."/>
            <person name="Mascher M."/>
            <person name="Fiebig A."/>
        </authorList>
    </citation>
    <scope>NUCLEOTIDE SEQUENCE [LARGE SCALE GENOMIC DNA]</scope>
</reference>
<protein>
    <submittedName>
        <fullName evidence="1">Uncharacterized protein</fullName>
    </submittedName>
</protein>
<evidence type="ECO:0000313" key="1">
    <source>
        <dbReference type="EnsemblPlants" id="AVESA.00010b.r2.6CG1119420.1.CDS"/>
    </source>
</evidence>
<accession>A0ACD5ZB81</accession>
<reference evidence="1" key="2">
    <citation type="submission" date="2025-09" db="UniProtKB">
        <authorList>
            <consortium name="EnsemblPlants"/>
        </authorList>
    </citation>
    <scope>IDENTIFICATION</scope>
</reference>
<organism evidence="1 2">
    <name type="scientific">Avena sativa</name>
    <name type="common">Oat</name>
    <dbReference type="NCBI Taxonomy" id="4498"/>
    <lineage>
        <taxon>Eukaryota</taxon>
        <taxon>Viridiplantae</taxon>
        <taxon>Streptophyta</taxon>
        <taxon>Embryophyta</taxon>
        <taxon>Tracheophyta</taxon>
        <taxon>Spermatophyta</taxon>
        <taxon>Magnoliopsida</taxon>
        <taxon>Liliopsida</taxon>
        <taxon>Poales</taxon>
        <taxon>Poaceae</taxon>
        <taxon>BOP clade</taxon>
        <taxon>Pooideae</taxon>
        <taxon>Poodae</taxon>
        <taxon>Poeae</taxon>
        <taxon>Poeae Chloroplast Group 1 (Aveneae type)</taxon>
        <taxon>Aveninae</taxon>
        <taxon>Avena</taxon>
    </lineage>
</organism>
<evidence type="ECO:0000313" key="2">
    <source>
        <dbReference type="Proteomes" id="UP001732700"/>
    </source>
</evidence>
<sequence>MMDVNFWGSIYPTYYALPHLKASRGKLVVCSSVAGTVASSRMSLYNATKAAQIRFYETLRSELGSDVGVTILTPGYVVSEITQGKAIQKDGELAVNEETRDVRSRTGPVETLCEIALDNIRKGDRYRPLKLIACLAPEVLQRIIEATGARCLYPAALRSGNSGVHSSSRRNNTMGKMQLQLCTRVYHT</sequence>